<evidence type="ECO:0000256" key="1">
    <source>
        <dbReference type="ARBA" id="ARBA00004123"/>
    </source>
</evidence>
<keyword evidence="2" id="KW-0547">Nucleotide-binding</keyword>
<sequence>MNTNRPLDELGFPAVVISRLLESDFVSTDDVQNLQPAELGSATGLSLKESAEVVRLVSATSISEPQDVLQIIEDESDIPHIVTFCEAIDTLLGGGIPLRAITEISGTPGIGKTQMCLQVCVSVQVPVSVGGVGGQALFIDTEGSFTSSRIKDMASHAVHHVQSISTDNPDAATFTVESILKGIHYFRCHNYIEVLAVIRHLPTLLQSHPNIRLVVIDSVAFHFRHDFSDNVARTGLLCQMTHSLIQLAGSHNLAVIVTNQMTTKIENSGSSQLVAALGETWGHCPTLRLSLHWQHHIRVATLIKAPHIRTSSVNFQVTVAGIRDISSGSVTQNMAEAQNSKKRKWTSDDS</sequence>
<evidence type="ECO:0000256" key="2">
    <source>
        <dbReference type="ARBA" id="ARBA00022741"/>
    </source>
</evidence>
<dbReference type="GO" id="GO:0000707">
    <property type="term" value="P:meiotic DNA recombinase assembly"/>
    <property type="evidence" value="ECO:0007669"/>
    <property type="project" value="TreeGrafter"/>
</dbReference>
<dbReference type="GO" id="GO:0033063">
    <property type="term" value="C:Rad51B-Rad51C-Rad51D-XRCC2 complex"/>
    <property type="evidence" value="ECO:0007669"/>
    <property type="project" value="TreeGrafter"/>
</dbReference>
<dbReference type="Pfam" id="PF08423">
    <property type="entry name" value="Rad51"/>
    <property type="match status" value="1"/>
</dbReference>
<dbReference type="InterPro" id="IPR020588">
    <property type="entry name" value="RecA_ATP-bd"/>
</dbReference>
<keyword evidence="4" id="KW-0067">ATP-binding</keyword>
<dbReference type="GO" id="GO:0140664">
    <property type="term" value="F:ATP-dependent DNA damage sensor activity"/>
    <property type="evidence" value="ECO:0007669"/>
    <property type="project" value="InterPro"/>
</dbReference>
<evidence type="ECO:0000256" key="5">
    <source>
        <dbReference type="ARBA" id="ARBA00023204"/>
    </source>
</evidence>
<comment type="subcellular location">
    <subcellularLocation>
        <location evidence="1">Nucleus</location>
    </subcellularLocation>
</comment>
<dbReference type="PIRSF" id="PIRSF005856">
    <property type="entry name" value="Rad51"/>
    <property type="match status" value="1"/>
</dbReference>
<dbReference type="InterPro" id="IPR027417">
    <property type="entry name" value="P-loop_NTPase"/>
</dbReference>
<dbReference type="InterPro" id="IPR052093">
    <property type="entry name" value="HR_Repair_Mediator"/>
</dbReference>
<dbReference type="SUPFAM" id="SSF52540">
    <property type="entry name" value="P-loop containing nucleoside triphosphate hydrolases"/>
    <property type="match status" value="1"/>
</dbReference>
<evidence type="ECO:0000313" key="10">
    <source>
        <dbReference type="EMBL" id="KAK4315078.1"/>
    </source>
</evidence>
<dbReference type="PANTHER" id="PTHR46239:SF1">
    <property type="entry name" value="DNA REPAIR PROTEIN RAD51 HOMOLOG 3"/>
    <property type="match status" value="1"/>
</dbReference>
<evidence type="ECO:0000256" key="4">
    <source>
        <dbReference type="ARBA" id="ARBA00022840"/>
    </source>
</evidence>
<evidence type="ECO:0000256" key="7">
    <source>
        <dbReference type="ARBA" id="ARBA00040674"/>
    </source>
</evidence>
<name>A0AAE1U946_9EUCA</name>
<dbReference type="Proteomes" id="UP001292094">
    <property type="component" value="Unassembled WGS sequence"/>
</dbReference>
<dbReference type="PANTHER" id="PTHR46239">
    <property type="entry name" value="DNA REPAIR PROTEIN RAD51 HOMOLOG 3 RAD51C"/>
    <property type="match status" value="1"/>
</dbReference>
<evidence type="ECO:0000256" key="3">
    <source>
        <dbReference type="ARBA" id="ARBA00022763"/>
    </source>
</evidence>
<dbReference type="Gene3D" id="3.40.50.300">
    <property type="entry name" value="P-loop containing nucleotide triphosphate hydrolases"/>
    <property type="match status" value="1"/>
</dbReference>
<evidence type="ECO:0000313" key="11">
    <source>
        <dbReference type="Proteomes" id="UP001292094"/>
    </source>
</evidence>
<dbReference type="GO" id="GO:0005657">
    <property type="term" value="C:replication fork"/>
    <property type="evidence" value="ECO:0007669"/>
    <property type="project" value="TreeGrafter"/>
</dbReference>
<feature type="domain" description="RecA family profile 1" evidence="9">
    <location>
        <begin position="77"/>
        <end position="261"/>
    </location>
</feature>
<proteinExistence type="predicted"/>
<keyword evidence="11" id="KW-1185">Reference proteome</keyword>
<accession>A0AAE1U946</accession>
<dbReference type="GO" id="GO:0033065">
    <property type="term" value="C:Rad51C-XRCC3 complex"/>
    <property type="evidence" value="ECO:0007669"/>
    <property type="project" value="TreeGrafter"/>
</dbReference>
<keyword evidence="6" id="KW-0539">Nucleus</keyword>
<comment type="caution">
    <text evidence="10">The sequence shown here is derived from an EMBL/GenBank/DDBJ whole genome shotgun (WGS) entry which is preliminary data.</text>
</comment>
<dbReference type="CDD" id="cd19492">
    <property type="entry name" value="Rad51C"/>
    <property type="match status" value="1"/>
</dbReference>
<gene>
    <name evidence="10" type="ORF">Pmani_013672</name>
</gene>
<keyword evidence="5" id="KW-0234">DNA repair</keyword>
<keyword evidence="3" id="KW-0227">DNA damage</keyword>
<dbReference type="InterPro" id="IPR013632">
    <property type="entry name" value="Rad51_C"/>
</dbReference>
<dbReference type="GO" id="GO:0005524">
    <property type="term" value="F:ATP binding"/>
    <property type="evidence" value="ECO:0007669"/>
    <property type="project" value="UniProtKB-KW"/>
</dbReference>
<dbReference type="EMBL" id="JAWZYT010001147">
    <property type="protein sequence ID" value="KAK4315078.1"/>
    <property type="molecule type" value="Genomic_DNA"/>
</dbReference>
<dbReference type="PROSITE" id="PS50162">
    <property type="entry name" value="RECA_2"/>
    <property type="match status" value="1"/>
</dbReference>
<dbReference type="GO" id="GO:0000400">
    <property type="term" value="F:four-way junction DNA binding"/>
    <property type="evidence" value="ECO:0007669"/>
    <property type="project" value="TreeGrafter"/>
</dbReference>
<dbReference type="InterPro" id="IPR016467">
    <property type="entry name" value="DNA_recomb/repair_RecA-like"/>
</dbReference>
<organism evidence="10 11">
    <name type="scientific">Petrolisthes manimaculis</name>
    <dbReference type="NCBI Taxonomy" id="1843537"/>
    <lineage>
        <taxon>Eukaryota</taxon>
        <taxon>Metazoa</taxon>
        <taxon>Ecdysozoa</taxon>
        <taxon>Arthropoda</taxon>
        <taxon>Crustacea</taxon>
        <taxon>Multicrustacea</taxon>
        <taxon>Malacostraca</taxon>
        <taxon>Eumalacostraca</taxon>
        <taxon>Eucarida</taxon>
        <taxon>Decapoda</taxon>
        <taxon>Pleocyemata</taxon>
        <taxon>Anomura</taxon>
        <taxon>Galatheoidea</taxon>
        <taxon>Porcellanidae</taxon>
        <taxon>Petrolisthes</taxon>
    </lineage>
</organism>
<protein>
    <recommendedName>
        <fullName evidence="7">DNA repair protein RAD51 homolog 3</fullName>
    </recommendedName>
</protein>
<evidence type="ECO:0000256" key="6">
    <source>
        <dbReference type="ARBA" id="ARBA00023242"/>
    </source>
</evidence>
<evidence type="ECO:0000256" key="8">
    <source>
        <dbReference type="SAM" id="MobiDB-lite"/>
    </source>
</evidence>
<dbReference type="GO" id="GO:0008821">
    <property type="term" value="F:crossover junction DNA endonuclease activity"/>
    <property type="evidence" value="ECO:0007669"/>
    <property type="project" value="TreeGrafter"/>
</dbReference>
<reference evidence="10" key="1">
    <citation type="submission" date="2023-11" db="EMBL/GenBank/DDBJ databases">
        <title>Genome assemblies of two species of porcelain crab, Petrolisthes cinctipes and Petrolisthes manimaculis (Anomura: Porcellanidae).</title>
        <authorList>
            <person name="Angst P."/>
        </authorList>
    </citation>
    <scope>NUCLEOTIDE SEQUENCE</scope>
    <source>
        <strain evidence="10">PB745_02</strain>
        <tissue evidence="10">Gill</tissue>
    </source>
</reference>
<evidence type="ECO:0000259" key="9">
    <source>
        <dbReference type="PROSITE" id="PS50162"/>
    </source>
</evidence>
<dbReference type="AlphaFoldDB" id="A0AAE1U946"/>
<dbReference type="GO" id="GO:0007131">
    <property type="term" value="P:reciprocal meiotic recombination"/>
    <property type="evidence" value="ECO:0007669"/>
    <property type="project" value="TreeGrafter"/>
</dbReference>
<feature type="region of interest" description="Disordered" evidence="8">
    <location>
        <begin position="331"/>
        <end position="350"/>
    </location>
</feature>